<organism evidence="2 3">
    <name type="scientific">Spirodela intermedia</name>
    <name type="common">Intermediate duckweed</name>
    <dbReference type="NCBI Taxonomy" id="51605"/>
    <lineage>
        <taxon>Eukaryota</taxon>
        <taxon>Viridiplantae</taxon>
        <taxon>Streptophyta</taxon>
        <taxon>Embryophyta</taxon>
        <taxon>Tracheophyta</taxon>
        <taxon>Spermatophyta</taxon>
        <taxon>Magnoliopsida</taxon>
        <taxon>Liliopsida</taxon>
        <taxon>Araceae</taxon>
        <taxon>Lemnoideae</taxon>
        <taxon>Spirodela</taxon>
    </lineage>
</organism>
<accession>A0A7I8KLN1</accession>
<evidence type="ECO:0000256" key="1">
    <source>
        <dbReference type="SAM" id="SignalP"/>
    </source>
</evidence>
<name>A0A7I8KLN1_SPIIN</name>
<gene>
    <name evidence="2" type="ORF">SI8410_06009216</name>
</gene>
<keyword evidence="3" id="KW-1185">Reference proteome</keyword>
<sequence length="124" mass="11653">MRVVAPPRKGLLVAFLLACAAVCGGGARVGTRLAELYEPQNIFYGADNDPAVGIGSFVPGDAYGLGPFVGSLPLVGYGGVKRPPAGDSSGGALPATGGGAAVSPGGYLPGPGGVAAAGGGGGGD</sequence>
<dbReference type="AlphaFoldDB" id="A0A7I8KLN1"/>
<reference evidence="2" key="1">
    <citation type="submission" date="2020-02" db="EMBL/GenBank/DDBJ databases">
        <authorList>
            <person name="Scholz U."/>
            <person name="Mascher M."/>
            <person name="Fiebig A."/>
        </authorList>
    </citation>
    <scope>NUCLEOTIDE SEQUENCE</scope>
</reference>
<feature type="chain" id="PRO_5029873738" evidence="1">
    <location>
        <begin position="27"/>
        <end position="124"/>
    </location>
</feature>
<keyword evidence="1" id="KW-0732">Signal</keyword>
<dbReference type="Proteomes" id="UP000663760">
    <property type="component" value="Chromosome 6"/>
</dbReference>
<evidence type="ECO:0000313" key="3">
    <source>
        <dbReference type="Proteomes" id="UP000663760"/>
    </source>
</evidence>
<proteinExistence type="predicted"/>
<dbReference type="OrthoDB" id="10534872at2759"/>
<dbReference type="EMBL" id="LR746269">
    <property type="protein sequence ID" value="CAA7398551.1"/>
    <property type="molecule type" value="Genomic_DNA"/>
</dbReference>
<evidence type="ECO:0000313" key="2">
    <source>
        <dbReference type="EMBL" id="CAA7398551.1"/>
    </source>
</evidence>
<feature type="signal peptide" evidence="1">
    <location>
        <begin position="1"/>
        <end position="26"/>
    </location>
</feature>
<protein>
    <submittedName>
        <fullName evidence="2">Uncharacterized protein</fullName>
    </submittedName>
</protein>